<dbReference type="VEuPathDB" id="FungiDB:H257_13120"/>
<gene>
    <name evidence="2" type="ORF">AaE_012528</name>
</gene>
<feature type="transmembrane region" description="Helical" evidence="1">
    <location>
        <begin position="142"/>
        <end position="161"/>
    </location>
</feature>
<feature type="transmembrane region" description="Helical" evidence="1">
    <location>
        <begin position="210"/>
        <end position="233"/>
    </location>
</feature>
<dbReference type="Proteomes" id="UP000469452">
    <property type="component" value="Unassembled WGS sequence"/>
</dbReference>
<feature type="transmembrane region" description="Helical" evidence="1">
    <location>
        <begin position="50"/>
        <end position="69"/>
    </location>
</feature>
<keyword evidence="1" id="KW-0472">Membrane</keyword>
<dbReference type="PANTHER" id="PTHR12242:SF22">
    <property type="entry name" value="OS02G0130600 PROTEIN"/>
    <property type="match status" value="1"/>
</dbReference>
<dbReference type="AlphaFoldDB" id="A0A6A4ZFF6"/>
<evidence type="ECO:0000256" key="1">
    <source>
        <dbReference type="SAM" id="Phobius"/>
    </source>
</evidence>
<feature type="transmembrane region" description="Helical" evidence="1">
    <location>
        <begin position="168"/>
        <end position="190"/>
    </location>
</feature>
<keyword evidence="1" id="KW-0812">Transmembrane</keyword>
<name>A0A6A4ZFF6_APHAT</name>
<proteinExistence type="predicted"/>
<organism evidence="2 3">
    <name type="scientific">Aphanomyces astaci</name>
    <name type="common">Crayfish plague agent</name>
    <dbReference type="NCBI Taxonomy" id="112090"/>
    <lineage>
        <taxon>Eukaryota</taxon>
        <taxon>Sar</taxon>
        <taxon>Stramenopiles</taxon>
        <taxon>Oomycota</taxon>
        <taxon>Saprolegniomycetes</taxon>
        <taxon>Saprolegniales</taxon>
        <taxon>Verrucalvaceae</taxon>
        <taxon>Aphanomyces</taxon>
    </lineage>
</organism>
<comment type="caution">
    <text evidence="2">The sequence shown here is derived from an EMBL/GenBank/DDBJ whole genome shotgun (WGS) entry which is preliminary data.</text>
</comment>
<sequence length="255" mass="29314">MWGPVVVGCEEALSVVACIYFLRQFPPHRQDAYTSPYAFPSDPPSVLHRAFYAACAIFLFVTHVADVIKTDGHCYYFFTTWNVLLQLSYWCWSFFDASGHSRGRAVMLDVLWPTSILVTAVVWAILYPMVHAIHEDYILLNWISYCQHGINAFLLLVEWIWNDARRVAVSTCAWSILFPTIYVIYAWIVHETVHIKWPYPFLATDRPSAPLWYLFFFLLQVIAFALVAGAASLRTRAVSRKRVDTADSLVHLLVV</sequence>
<dbReference type="GO" id="GO:0016020">
    <property type="term" value="C:membrane"/>
    <property type="evidence" value="ECO:0007669"/>
    <property type="project" value="TreeGrafter"/>
</dbReference>
<accession>A0A6A4ZFF6</accession>
<evidence type="ECO:0000313" key="3">
    <source>
        <dbReference type="Proteomes" id="UP000469452"/>
    </source>
</evidence>
<dbReference type="PANTHER" id="PTHR12242">
    <property type="entry name" value="OS02G0130600 PROTEIN-RELATED"/>
    <property type="match status" value="1"/>
</dbReference>
<protein>
    <submittedName>
        <fullName evidence="2">Uncharacterized protein</fullName>
    </submittedName>
</protein>
<dbReference type="EMBL" id="VJMI01018528">
    <property type="protein sequence ID" value="KAF0710429.1"/>
    <property type="molecule type" value="Genomic_DNA"/>
</dbReference>
<feature type="transmembrane region" description="Helical" evidence="1">
    <location>
        <begin position="107"/>
        <end position="130"/>
    </location>
</feature>
<keyword evidence="1" id="KW-1133">Transmembrane helix</keyword>
<evidence type="ECO:0000313" key="2">
    <source>
        <dbReference type="EMBL" id="KAF0710429.1"/>
    </source>
</evidence>
<reference evidence="2 3" key="1">
    <citation type="submission" date="2019-06" db="EMBL/GenBank/DDBJ databases">
        <title>Genomics analysis of Aphanomyces spp. identifies a new class of oomycete effector associated with host adaptation.</title>
        <authorList>
            <person name="Gaulin E."/>
        </authorList>
    </citation>
    <scope>NUCLEOTIDE SEQUENCE [LARGE SCALE GENOMIC DNA]</scope>
    <source>
        <strain evidence="2 3">E</strain>
    </source>
</reference>